<gene>
    <name evidence="3" type="ORF">NKR23_g10866</name>
</gene>
<accession>A0AA38R4H9</accession>
<sequence length="615" mass="69758">MSLIFLNSAELKSDIRLAQALSEFGAALDHRYRPSFKTWQTHSPPTENDVLTRVGDLLVGGSQNLIASGVWAAVRLSSQVATGYLFYSDKVSSLLMRLGKSLEIQRDRVLLFPTNIELKGYMCEYLIVIVNLCRRIVLFEGKSLLSQLASGLTLEKEFKDFETQLEVWSKLINEKIQYLTNKSQAEASTAIATINSHLAVWTAVWTECRKNEAEERRLQVLDRLSPHQDEFERIWRREHRKVYGSLGSGKTVAMANIVGDKRSSAAGNPDVASFFCQFSNEKTLQPHVLFPSLAHQFLRTLGVSASHPAIRKYLVDYEADDPESIVEYMQKYFPRERHYYVILDALDELDIQSAQIFALVAVAKRPLTKDELRVALNIEPGLPLWNSSTLSDNAVTMIYRCGGGLLQIDEEDNTVHFIHHSAQQHLMIDELPATLYADDEPNEMRGVDRVSASQFLAKSLHFDLFLFHQDQADVLLGFICVTCLNLELHDRQLTHRRRLVISNDALQTIKADAHRQSIAGCFITMVLERRSQSQPGSRKFDMAAVIQSLSKARETANSNDESQLFFGHASKYWLDHTSGPSFDPKDEMRLHRVRALASLIRGQWLETMSGFYTPC</sequence>
<evidence type="ECO:0000313" key="4">
    <source>
        <dbReference type="Proteomes" id="UP001174694"/>
    </source>
</evidence>
<dbReference type="AlphaFoldDB" id="A0AA38R4H9"/>
<dbReference type="Pfam" id="PF24883">
    <property type="entry name" value="NPHP3_N"/>
    <property type="match status" value="1"/>
</dbReference>
<proteinExistence type="predicted"/>
<feature type="domain" description="Nephrocystin 3-like N-terminal" evidence="2">
    <location>
        <begin position="242"/>
        <end position="360"/>
    </location>
</feature>
<protein>
    <recommendedName>
        <fullName evidence="2">Nephrocystin 3-like N-terminal domain-containing protein</fullName>
    </recommendedName>
</protein>
<dbReference type="InterPro" id="IPR027417">
    <property type="entry name" value="P-loop_NTPase"/>
</dbReference>
<keyword evidence="4" id="KW-1185">Reference proteome</keyword>
<dbReference type="InterPro" id="IPR056884">
    <property type="entry name" value="NPHP3-like_N"/>
</dbReference>
<reference evidence="3" key="1">
    <citation type="submission" date="2022-07" db="EMBL/GenBank/DDBJ databases">
        <title>Fungi with potential for degradation of polypropylene.</title>
        <authorList>
            <person name="Gostincar C."/>
        </authorList>
    </citation>
    <scope>NUCLEOTIDE SEQUENCE</scope>
    <source>
        <strain evidence="3">EXF-13308</strain>
    </source>
</reference>
<comment type="caution">
    <text evidence="3">The sequence shown here is derived from an EMBL/GenBank/DDBJ whole genome shotgun (WGS) entry which is preliminary data.</text>
</comment>
<evidence type="ECO:0000256" key="1">
    <source>
        <dbReference type="ARBA" id="ARBA00022737"/>
    </source>
</evidence>
<dbReference type="Gene3D" id="3.40.50.300">
    <property type="entry name" value="P-loop containing nucleotide triphosphate hydrolases"/>
    <property type="match status" value="1"/>
</dbReference>
<dbReference type="PANTHER" id="PTHR10039">
    <property type="entry name" value="AMELOGENIN"/>
    <property type="match status" value="1"/>
</dbReference>
<dbReference type="EMBL" id="JANBVO010000051">
    <property type="protein sequence ID" value="KAJ9133275.1"/>
    <property type="molecule type" value="Genomic_DNA"/>
</dbReference>
<evidence type="ECO:0000259" key="2">
    <source>
        <dbReference type="Pfam" id="PF24883"/>
    </source>
</evidence>
<name>A0AA38R4H9_9PEZI</name>
<evidence type="ECO:0000313" key="3">
    <source>
        <dbReference type="EMBL" id="KAJ9133275.1"/>
    </source>
</evidence>
<dbReference type="PANTHER" id="PTHR10039:SF10">
    <property type="entry name" value="NACHT DOMAIN-CONTAINING PROTEIN"/>
    <property type="match status" value="1"/>
</dbReference>
<keyword evidence="1" id="KW-0677">Repeat</keyword>
<dbReference type="Proteomes" id="UP001174694">
    <property type="component" value="Unassembled WGS sequence"/>
</dbReference>
<organism evidence="3 4">
    <name type="scientific">Pleurostoma richardsiae</name>
    <dbReference type="NCBI Taxonomy" id="41990"/>
    <lineage>
        <taxon>Eukaryota</taxon>
        <taxon>Fungi</taxon>
        <taxon>Dikarya</taxon>
        <taxon>Ascomycota</taxon>
        <taxon>Pezizomycotina</taxon>
        <taxon>Sordariomycetes</taxon>
        <taxon>Sordariomycetidae</taxon>
        <taxon>Calosphaeriales</taxon>
        <taxon>Pleurostomataceae</taxon>
        <taxon>Pleurostoma</taxon>
    </lineage>
</organism>